<comment type="caution">
    <text evidence="2">The sequence shown here is derived from an EMBL/GenBank/DDBJ whole genome shotgun (WGS) entry which is preliminary data.</text>
</comment>
<feature type="signal peptide" evidence="1">
    <location>
        <begin position="1"/>
        <end position="20"/>
    </location>
</feature>
<evidence type="ECO:0000313" key="3">
    <source>
        <dbReference type="Proteomes" id="UP000696485"/>
    </source>
</evidence>
<evidence type="ECO:0000256" key="1">
    <source>
        <dbReference type="SAM" id="SignalP"/>
    </source>
</evidence>
<dbReference type="AlphaFoldDB" id="A0A9P5SEB2"/>
<dbReference type="Proteomes" id="UP000696485">
    <property type="component" value="Unassembled WGS sequence"/>
</dbReference>
<gene>
    <name evidence="2" type="ORF">BG006_011325</name>
</gene>
<keyword evidence="1" id="KW-0732">Signal</keyword>
<feature type="chain" id="PRO_5040209147" evidence="1">
    <location>
        <begin position="21"/>
        <end position="116"/>
    </location>
</feature>
<sequence length="116" mass="12811">MRLASYTLLILGAVTAKVLAKPVQKLTLQQLDELVQKNVKIMVEWNVAACTVRAEFASHGDLQDIVFVSLDYDTIFLDHMDQVNTYQATIGLDVKGTYQGVDDKQVADLLQNLAAA</sequence>
<keyword evidence="3" id="KW-1185">Reference proteome</keyword>
<proteinExistence type="predicted"/>
<dbReference type="EMBL" id="JAAAUY010000964">
    <property type="protein sequence ID" value="KAF9325176.1"/>
    <property type="molecule type" value="Genomic_DNA"/>
</dbReference>
<reference evidence="2" key="1">
    <citation type="journal article" date="2020" name="Fungal Divers.">
        <title>Resolving the Mortierellaceae phylogeny through synthesis of multi-gene phylogenetics and phylogenomics.</title>
        <authorList>
            <person name="Vandepol N."/>
            <person name="Liber J."/>
            <person name="Desiro A."/>
            <person name="Na H."/>
            <person name="Kennedy M."/>
            <person name="Barry K."/>
            <person name="Grigoriev I.V."/>
            <person name="Miller A.N."/>
            <person name="O'Donnell K."/>
            <person name="Stajich J.E."/>
            <person name="Bonito G."/>
        </authorList>
    </citation>
    <scope>NUCLEOTIDE SEQUENCE</scope>
    <source>
        <strain evidence="2">NVP1</strain>
    </source>
</reference>
<accession>A0A9P5SEB2</accession>
<organism evidence="2 3">
    <name type="scientific">Podila minutissima</name>
    <dbReference type="NCBI Taxonomy" id="64525"/>
    <lineage>
        <taxon>Eukaryota</taxon>
        <taxon>Fungi</taxon>
        <taxon>Fungi incertae sedis</taxon>
        <taxon>Mucoromycota</taxon>
        <taxon>Mortierellomycotina</taxon>
        <taxon>Mortierellomycetes</taxon>
        <taxon>Mortierellales</taxon>
        <taxon>Mortierellaceae</taxon>
        <taxon>Podila</taxon>
    </lineage>
</organism>
<protein>
    <submittedName>
        <fullName evidence="2">Uncharacterized protein</fullName>
    </submittedName>
</protein>
<evidence type="ECO:0000313" key="2">
    <source>
        <dbReference type="EMBL" id="KAF9325176.1"/>
    </source>
</evidence>
<name>A0A9P5SEB2_9FUNG</name>